<sequence>MFFYSFSYCDAALPWQFGIQDPATPIAEGIIRFHHDLMFILIFVVVFVSWILFRTILHFNDKAHPTPTSVVHGTTIEVVWTIIPALILIVIAVPSFALLYSVDEVVDPAITLKIIGHQWYWSYEYSDYHNENGDFITFDSYMLPEDELTLGDLRLLEVDNRVVLPTNTHVRLIVTSADVLHCWTIPSFGIKIDACPGRLNEASLFIQRESVFYGQCSEICGINHGFMPICVEAVTIEDYLTWVSSKLNSI</sequence>
<dbReference type="PROSITE" id="PS50857">
    <property type="entry name" value="COX2_CUA"/>
    <property type="match status" value="1"/>
</dbReference>
<dbReference type="PANTHER" id="PTHR22888:SF9">
    <property type="entry name" value="CYTOCHROME C OXIDASE SUBUNIT 2"/>
    <property type="match status" value="1"/>
</dbReference>
<dbReference type="EMBL" id="AF288091">
    <property type="protein sequence ID" value="AAG23676.1"/>
    <property type="molecule type" value="Genomic_DNA"/>
</dbReference>
<evidence type="ECO:0000256" key="4">
    <source>
        <dbReference type="ARBA" id="ARBA00022660"/>
    </source>
</evidence>
<keyword evidence="18" id="KW-0560">Oxidoreductase</keyword>
<keyword evidence="3 14" id="KW-0813">Transport</keyword>
<evidence type="ECO:0000256" key="1">
    <source>
        <dbReference type="ARBA" id="ARBA00004225"/>
    </source>
</evidence>
<protein>
    <recommendedName>
        <fullName evidence="14">Cytochrome c oxidase subunit 2</fullName>
    </recommendedName>
</protein>
<organism evidence="18">
    <name type="scientific">Thraustochytrium aureum</name>
    <dbReference type="NCBI Taxonomy" id="42467"/>
    <lineage>
        <taxon>Eukaryota</taxon>
        <taxon>Sar</taxon>
        <taxon>Stramenopiles</taxon>
        <taxon>Bigyra</taxon>
        <taxon>Labyrinthulomycetes</taxon>
        <taxon>Thraustochytrida</taxon>
        <taxon>Thraustochytriidae</taxon>
        <taxon>Thraustochytrium</taxon>
    </lineage>
</organism>
<dbReference type="InterPro" id="IPR014222">
    <property type="entry name" value="Cyt_c_oxidase_su2"/>
</dbReference>
<keyword evidence="5 14" id="KW-0812">Transmembrane</keyword>
<dbReference type="SUPFAM" id="SSF49503">
    <property type="entry name" value="Cupredoxins"/>
    <property type="match status" value="1"/>
</dbReference>
<comment type="catalytic activity">
    <reaction evidence="13">
        <text>4 Fe(II)-[cytochrome c] + O2 + 8 H(+)(in) = 4 Fe(III)-[cytochrome c] + 2 H2O + 4 H(+)(out)</text>
        <dbReference type="Rhea" id="RHEA:11436"/>
        <dbReference type="Rhea" id="RHEA-COMP:10350"/>
        <dbReference type="Rhea" id="RHEA-COMP:14399"/>
        <dbReference type="ChEBI" id="CHEBI:15377"/>
        <dbReference type="ChEBI" id="CHEBI:15378"/>
        <dbReference type="ChEBI" id="CHEBI:15379"/>
        <dbReference type="ChEBI" id="CHEBI:29033"/>
        <dbReference type="ChEBI" id="CHEBI:29034"/>
        <dbReference type="EC" id="7.1.1.9"/>
    </reaction>
    <physiologicalReaction direction="left-to-right" evidence="13">
        <dbReference type="Rhea" id="RHEA:11437"/>
    </physiologicalReaction>
</comment>
<dbReference type="Pfam" id="PF02790">
    <property type="entry name" value="COX2_TM"/>
    <property type="match status" value="1"/>
</dbReference>
<dbReference type="CDD" id="cd13912">
    <property type="entry name" value="CcO_II_C"/>
    <property type="match status" value="1"/>
</dbReference>
<keyword evidence="8 14" id="KW-0249">Electron transport</keyword>
<evidence type="ECO:0000259" key="17">
    <source>
        <dbReference type="PROSITE" id="PS50999"/>
    </source>
</evidence>
<comment type="similarity">
    <text evidence="2 14">Belongs to the cytochrome c oxidase subunit 2 family.</text>
</comment>
<dbReference type="AlphaFoldDB" id="Q9G4C4"/>
<dbReference type="PROSITE" id="PS50999">
    <property type="entry name" value="COX2_TM"/>
    <property type="match status" value="1"/>
</dbReference>
<dbReference type="InterPro" id="IPR002429">
    <property type="entry name" value="CcO_II-like_C"/>
</dbReference>
<dbReference type="GO" id="GO:0004129">
    <property type="term" value="F:cytochrome-c oxidase activity"/>
    <property type="evidence" value="ECO:0007669"/>
    <property type="project" value="UniProtKB-EC"/>
</dbReference>
<evidence type="ECO:0000256" key="7">
    <source>
        <dbReference type="ARBA" id="ARBA00022967"/>
    </source>
</evidence>
<evidence type="ECO:0000256" key="14">
    <source>
        <dbReference type="RuleBase" id="RU000457"/>
    </source>
</evidence>
<comment type="subcellular location">
    <subcellularLocation>
        <location evidence="14">Mitochondrion inner membrane</location>
        <topology evidence="14">Multi-pass membrane protein</topology>
    </subcellularLocation>
    <subcellularLocation>
        <location evidence="1">Mitochondrion membrane</location>
        <topology evidence="1">Multi-pass membrane protein</topology>
    </subcellularLocation>
</comment>
<keyword evidence="11 14" id="KW-0496">Mitochondrion</keyword>
<dbReference type="PANTHER" id="PTHR22888">
    <property type="entry name" value="CYTOCHROME C OXIDASE, SUBUNIT II"/>
    <property type="match status" value="1"/>
</dbReference>
<evidence type="ECO:0000256" key="13">
    <source>
        <dbReference type="ARBA" id="ARBA00049512"/>
    </source>
</evidence>
<evidence type="ECO:0000256" key="8">
    <source>
        <dbReference type="ARBA" id="ARBA00022982"/>
    </source>
</evidence>
<dbReference type="Pfam" id="PF00116">
    <property type="entry name" value="COX2"/>
    <property type="match status" value="1"/>
</dbReference>
<evidence type="ECO:0000256" key="3">
    <source>
        <dbReference type="ARBA" id="ARBA00022448"/>
    </source>
</evidence>
<keyword evidence="14" id="KW-0999">Mitochondrion inner membrane</keyword>
<proteinExistence type="inferred from homology"/>
<dbReference type="Gene3D" id="1.10.287.90">
    <property type="match status" value="1"/>
</dbReference>
<geneLocation type="mitochondrion" evidence="18"/>
<evidence type="ECO:0000256" key="11">
    <source>
        <dbReference type="ARBA" id="ARBA00023128"/>
    </source>
</evidence>
<gene>
    <name evidence="18" type="primary">cox2</name>
</gene>
<dbReference type="PROSITE" id="PS00078">
    <property type="entry name" value="COX2"/>
    <property type="match status" value="1"/>
</dbReference>
<evidence type="ECO:0000256" key="10">
    <source>
        <dbReference type="ARBA" id="ARBA00023008"/>
    </source>
</evidence>
<evidence type="ECO:0000259" key="16">
    <source>
        <dbReference type="PROSITE" id="PS50857"/>
    </source>
</evidence>
<evidence type="ECO:0000313" key="18">
    <source>
        <dbReference type="EMBL" id="AAG23676.1"/>
    </source>
</evidence>
<keyword evidence="7" id="KW-1278">Translocase</keyword>
<evidence type="ECO:0000256" key="15">
    <source>
        <dbReference type="SAM" id="Phobius"/>
    </source>
</evidence>
<dbReference type="FunFam" id="1.10.287.90:FF:000004">
    <property type="entry name" value="Cytochrome c oxidase subunit 2"/>
    <property type="match status" value="1"/>
</dbReference>
<feature type="transmembrane region" description="Helical" evidence="15">
    <location>
        <begin position="78"/>
        <end position="100"/>
    </location>
</feature>
<dbReference type="GO" id="GO:1902494">
    <property type="term" value="C:catalytic complex"/>
    <property type="evidence" value="ECO:0007669"/>
    <property type="project" value="UniProtKB-ARBA"/>
</dbReference>
<dbReference type="InterPro" id="IPR001505">
    <property type="entry name" value="Copper_CuA"/>
</dbReference>
<feature type="transmembrane region" description="Helical" evidence="15">
    <location>
        <begin position="37"/>
        <end position="57"/>
    </location>
</feature>
<dbReference type="GO" id="GO:1902495">
    <property type="term" value="C:transmembrane transporter complex"/>
    <property type="evidence" value="ECO:0007669"/>
    <property type="project" value="UniProtKB-ARBA"/>
</dbReference>
<evidence type="ECO:0000256" key="6">
    <source>
        <dbReference type="ARBA" id="ARBA00022723"/>
    </source>
</evidence>
<dbReference type="InterPro" id="IPR045187">
    <property type="entry name" value="CcO_II"/>
</dbReference>
<dbReference type="SUPFAM" id="SSF81464">
    <property type="entry name" value="Cytochrome c oxidase subunit II-like, transmembrane region"/>
    <property type="match status" value="1"/>
</dbReference>
<keyword evidence="4 14" id="KW-0679">Respiratory chain</keyword>
<keyword evidence="10 14" id="KW-0186">Copper</keyword>
<evidence type="ECO:0000256" key="12">
    <source>
        <dbReference type="ARBA" id="ARBA00023136"/>
    </source>
</evidence>
<dbReference type="FunFam" id="2.60.40.420:FF:000001">
    <property type="entry name" value="Cytochrome c oxidase subunit 2"/>
    <property type="match status" value="1"/>
</dbReference>
<dbReference type="GO" id="GO:0005507">
    <property type="term" value="F:copper ion binding"/>
    <property type="evidence" value="ECO:0007669"/>
    <property type="project" value="InterPro"/>
</dbReference>
<evidence type="ECO:0000256" key="2">
    <source>
        <dbReference type="ARBA" id="ARBA00007866"/>
    </source>
</evidence>
<dbReference type="PRINTS" id="PR01166">
    <property type="entry name" value="CYCOXIDASEII"/>
</dbReference>
<accession>Q9G4C4</accession>
<comment type="cofactor">
    <cofactor evidence="14">
        <name>Cu cation</name>
        <dbReference type="ChEBI" id="CHEBI:23378"/>
    </cofactor>
    <text evidence="14">Binds a copper A center.</text>
</comment>
<feature type="domain" description="Cytochrome oxidase subunit II copper A binding" evidence="16">
    <location>
        <begin position="107"/>
        <end position="245"/>
    </location>
</feature>
<dbReference type="InterPro" id="IPR011759">
    <property type="entry name" value="Cyt_c_oxidase_su2_TM_dom"/>
</dbReference>
<dbReference type="Gene3D" id="2.60.40.420">
    <property type="entry name" value="Cupredoxins - blue copper proteins"/>
    <property type="match status" value="1"/>
</dbReference>
<dbReference type="InterPro" id="IPR034210">
    <property type="entry name" value="CcO_II_C"/>
</dbReference>
<evidence type="ECO:0000256" key="9">
    <source>
        <dbReference type="ARBA" id="ARBA00022989"/>
    </source>
</evidence>
<keyword evidence="9 15" id="KW-1133">Transmembrane helix</keyword>
<evidence type="ECO:0000256" key="5">
    <source>
        <dbReference type="ARBA" id="ARBA00022692"/>
    </source>
</evidence>
<name>Q9G4C4_9STRA</name>
<dbReference type="InterPro" id="IPR008972">
    <property type="entry name" value="Cupredoxin"/>
</dbReference>
<comment type="function">
    <text evidence="14">Component of the cytochrome c oxidase, the last enzyme in the mitochondrial electron transport chain which drives oxidative phosphorylation. The respiratory chain contains 3 multisubunit complexes succinate dehydrogenase (complex II, CII), ubiquinol-cytochrome c oxidoreductase (cytochrome b-c1 complex, complex III, CIII) and cytochrome c oxidase (complex IV, CIV), that cooperate to transfer electrons derived from NADH and succinate to molecular oxygen, creating an electrochemical gradient over the inner membrane that drives transmembrane transport and the ATP synthase. Cytochrome c oxidase is the component of the respiratory chain that catalyzes the reduction of oxygen to water. Electrons originating from reduced cytochrome c in the intermembrane space (IMS) are transferred via the dinuclear copper A center (CU(A)) of subunit 2 and heme A of subunit 1 to the active site in subunit 1, a binuclear center (BNC) formed by heme A3 and copper B (CU(B)). The BNC reduces molecular oxygen to 2 water molecules using 4 electrons from cytochrome c in the IMS and 4 protons from the mitochondrial matrix.</text>
</comment>
<keyword evidence="6 14" id="KW-0479">Metal-binding</keyword>
<dbReference type="GO" id="GO:0005743">
    <property type="term" value="C:mitochondrial inner membrane"/>
    <property type="evidence" value="ECO:0007669"/>
    <property type="project" value="UniProtKB-SubCell"/>
</dbReference>
<reference evidence="18" key="1">
    <citation type="submission" date="2000-12" db="EMBL/GenBank/DDBJ databases">
        <title>Phylogenetic relationships of stramenopile algae, based on complete mitochondrial genome sequences.</title>
        <authorList>
            <person name="Burger G."/>
            <person name="Lang B.F."/>
            <person name="Gray W.M.M.W."/>
        </authorList>
    </citation>
    <scope>NUCLEOTIDE SEQUENCE</scope>
</reference>
<dbReference type="GO" id="GO:0016491">
    <property type="term" value="F:oxidoreductase activity"/>
    <property type="evidence" value="ECO:0007669"/>
    <property type="project" value="UniProtKB-KW"/>
</dbReference>
<dbReference type="GO" id="GO:0042773">
    <property type="term" value="P:ATP synthesis coupled electron transport"/>
    <property type="evidence" value="ECO:0007669"/>
    <property type="project" value="TreeGrafter"/>
</dbReference>
<dbReference type="InterPro" id="IPR036257">
    <property type="entry name" value="Cyt_c_oxidase_su2_TM_sf"/>
</dbReference>
<keyword evidence="12 14" id="KW-0472">Membrane</keyword>
<dbReference type="NCBIfam" id="TIGR02866">
    <property type="entry name" value="CoxB"/>
    <property type="match status" value="1"/>
</dbReference>
<feature type="domain" description="Cytochrome oxidase subunit II transmembrane region profile" evidence="17">
    <location>
        <begin position="11"/>
        <end position="106"/>
    </location>
</feature>